<dbReference type="FunFam" id="1.10.287.370:FF:000005">
    <property type="entry name" value="Prefoldin subunit 4"/>
    <property type="match status" value="1"/>
</dbReference>
<comment type="function">
    <text evidence="3 4">Binds specifically to cytosolic chaperonin (c-CPN) and transfers target proteins to it. Binds to nascent polypeptide chain and promotes folding in an environment in which there are many competing pathways for nonnative proteins.</text>
</comment>
<dbReference type="Pfam" id="PF01920">
    <property type="entry name" value="Prefoldin_2"/>
    <property type="match status" value="1"/>
</dbReference>
<dbReference type="GO" id="GO:0005737">
    <property type="term" value="C:cytoplasm"/>
    <property type="evidence" value="ECO:0007669"/>
    <property type="project" value="UniProtKB-ARBA"/>
</dbReference>
<dbReference type="OrthoDB" id="10250441at2759"/>
<dbReference type="Proteomes" id="UP001165080">
    <property type="component" value="Unassembled WGS sequence"/>
</dbReference>
<dbReference type="PANTHER" id="PTHR21100">
    <property type="entry name" value="PREFOLDIN SUBUNIT 4"/>
    <property type="match status" value="1"/>
</dbReference>
<dbReference type="CDD" id="cd23165">
    <property type="entry name" value="Prefoldin_4"/>
    <property type="match status" value="1"/>
</dbReference>
<dbReference type="InterPro" id="IPR016661">
    <property type="entry name" value="PFDN4"/>
</dbReference>
<evidence type="ECO:0000256" key="2">
    <source>
        <dbReference type="ARBA" id="ARBA00023186"/>
    </source>
</evidence>
<evidence type="ECO:0000313" key="7">
    <source>
        <dbReference type="Proteomes" id="UP001165080"/>
    </source>
</evidence>
<accession>A0A9W6B9X2</accession>
<evidence type="ECO:0000256" key="4">
    <source>
        <dbReference type="PIRNR" id="PIRNR016477"/>
    </source>
</evidence>
<protein>
    <recommendedName>
        <fullName evidence="4">Prefoldin subunit 4</fullName>
    </recommendedName>
</protein>
<dbReference type="InterPro" id="IPR009053">
    <property type="entry name" value="Prefoldin"/>
</dbReference>
<gene>
    <name evidence="6" type="primary">PLEST007429</name>
    <name evidence="6" type="ORF">PLESTB_000068400</name>
</gene>
<sequence>MAAKAQTPQIEVLAEDQQRINMFSRLYTKMHDLERLLKHHKNELEELEDAGNELMLSDEDNVRFVVGECLVHFDKDAAEGRLEQVTQDVNKEMEKTTAELEEVKAKLKDLKSTLYAKFGKQINLEEDS</sequence>
<keyword evidence="2 4" id="KW-0143">Chaperone</keyword>
<name>A0A9W6B9X2_9CHLO</name>
<evidence type="ECO:0000256" key="3">
    <source>
        <dbReference type="ARBA" id="ARBA00024667"/>
    </source>
</evidence>
<dbReference type="AlphaFoldDB" id="A0A9W6B9X2"/>
<comment type="similarity">
    <text evidence="1 4">Belongs to the prefoldin subunit beta family.</text>
</comment>
<reference evidence="6 7" key="1">
    <citation type="journal article" date="2023" name="Commun. Biol.">
        <title>Reorganization of the ancestral sex-determining regions during the evolution of trioecy in Pleodorina starrii.</title>
        <authorList>
            <person name="Takahashi K."/>
            <person name="Suzuki S."/>
            <person name="Kawai-Toyooka H."/>
            <person name="Yamamoto K."/>
            <person name="Hamaji T."/>
            <person name="Ootsuki R."/>
            <person name="Yamaguchi H."/>
            <person name="Kawachi M."/>
            <person name="Higashiyama T."/>
            <person name="Nozaki H."/>
        </authorList>
    </citation>
    <scope>NUCLEOTIDE SEQUENCE [LARGE SCALE GENOMIC DNA]</scope>
    <source>
        <strain evidence="6 7">NIES-4479</strain>
    </source>
</reference>
<dbReference type="PANTHER" id="PTHR21100:SF9">
    <property type="entry name" value="PREFOLDIN SUBUNIT 4"/>
    <property type="match status" value="1"/>
</dbReference>
<feature type="coiled-coil region" evidence="5">
    <location>
        <begin position="30"/>
        <end position="113"/>
    </location>
</feature>
<dbReference type="Gene3D" id="1.10.287.370">
    <property type="match status" value="1"/>
</dbReference>
<dbReference type="GO" id="GO:0006457">
    <property type="term" value="P:protein folding"/>
    <property type="evidence" value="ECO:0007669"/>
    <property type="project" value="UniProtKB-UniRule"/>
</dbReference>
<evidence type="ECO:0000313" key="6">
    <source>
        <dbReference type="EMBL" id="GLC48184.1"/>
    </source>
</evidence>
<dbReference type="PIRSF" id="PIRSF016477">
    <property type="entry name" value="Prefoldin_subunit_4"/>
    <property type="match status" value="1"/>
</dbReference>
<evidence type="ECO:0000256" key="5">
    <source>
        <dbReference type="SAM" id="Coils"/>
    </source>
</evidence>
<evidence type="ECO:0000256" key="1">
    <source>
        <dbReference type="ARBA" id="ARBA00008045"/>
    </source>
</evidence>
<dbReference type="GO" id="GO:0016272">
    <property type="term" value="C:prefoldin complex"/>
    <property type="evidence" value="ECO:0007669"/>
    <property type="project" value="UniProtKB-UniRule"/>
</dbReference>
<keyword evidence="5" id="KW-0175">Coiled coil</keyword>
<proteinExistence type="inferred from homology"/>
<comment type="caution">
    <text evidence="6">The sequence shown here is derived from an EMBL/GenBank/DDBJ whole genome shotgun (WGS) entry which is preliminary data.</text>
</comment>
<organism evidence="6 7">
    <name type="scientific">Pleodorina starrii</name>
    <dbReference type="NCBI Taxonomy" id="330485"/>
    <lineage>
        <taxon>Eukaryota</taxon>
        <taxon>Viridiplantae</taxon>
        <taxon>Chlorophyta</taxon>
        <taxon>core chlorophytes</taxon>
        <taxon>Chlorophyceae</taxon>
        <taxon>CS clade</taxon>
        <taxon>Chlamydomonadales</taxon>
        <taxon>Volvocaceae</taxon>
        <taxon>Pleodorina</taxon>
    </lineage>
</organism>
<dbReference type="GO" id="GO:0009409">
    <property type="term" value="P:response to cold"/>
    <property type="evidence" value="ECO:0007669"/>
    <property type="project" value="UniProtKB-ARBA"/>
</dbReference>
<dbReference type="EMBL" id="BRXU01000001">
    <property type="protein sequence ID" value="GLC48184.1"/>
    <property type="molecule type" value="Genomic_DNA"/>
</dbReference>
<comment type="subunit">
    <text evidence="4">Heterohexamer of two PFD-alpha type and four PFD-beta type subunits.</text>
</comment>
<keyword evidence="7" id="KW-1185">Reference proteome</keyword>
<dbReference type="InterPro" id="IPR002777">
    <property type="entry name" value="PFD_beta-like"/>
</dbReference>
<dbReference type="SUPFAM" id="SSF46579">
    <property type="entry name" value="Prefoldin"/>
    <property type="match status" value="1"/>
</dbReference>
<dbReference type="GO" id="GO:0051082">
    <property type="term" value="F:unfolded protein binding"/>
    <property type="evidence" value="ECO:0007669"/>
    <property type="project" value="InterPro"/>
</dbReference>